<dbReference type="AlphaFoldDB" id="A0A9W9I6J8"/>
<keyword evidence="1" id="KW-1133">Transmembrane helix</keyword>
<feature type="transmembrane region" description="Helical" evidence="1">
    <location>
        <begin position="173"/>
        <end position="199"/>
    </location>
</feature>
<proteinExistence type="predicted"/>
<dbReference type="Proteomes" id="UP001149163">
    <property type="component" value="Unassembled WGS sequence"/>
</dbReference>
<keyword evidence="1" id="KW-0472">Membrane</keyword>
<feature type="transmembrane region" description="Helical" evidence="1">
    <location>
        <begin position="20"/>
        <end position="45"/>
    </location>
</feature>
<sequence>MTDLAARHSSNLQKKPLELISVLAPFSALIISIALVIFFLLRYYILEGFLIQWLYGRIYTDLSEVNRRGFINHHIAGVTKLLILILAAYPFVSVTFGKTTFHTPYAHGSTVTLGDMLIIVAQMLMAMYVFELLYRSKLSPVAVMHHIGTIIIGQSAISLSLRLAREPDADIEFILCTVWGAFDIVSEFFPHIAIVLYRVYPQRHRFLSRVFLLSCITTATGTTCETIVTMWLFGSLWNRWQIAFKVATPLLHLAFSAAQIHGSLVFWRMYKRQQQFLKEAEVESFEIKEQSIGIALHPSADSTAPCIPPRVLSHGRPETL</sequence>
<dbReference type="GeneID" id="81424623"/>
<gene>
    <name evidence="2" type="ORF">N7482_003322</name>
</gene>
<comment type="caution">
    <text evidence="2">The sequence shown here is derived from an EMBL/GenBank/DDBJ whole genome shotgun (WGS) entry which is preliminary data.</text>
</comment>
<evidence type="ECO:0000313" key="3">
    <source>
        <dbReference type="Proteomes" id="UP001149163"/>
    </source>
</evidence>
<keyword evidence="1" id="KW-0812">Transmembrane</keyword>
<keyword evidence="3" id="KW-1185">Reference proteome</keyword>
<reference evidence="2" key="1">
    <citation type="submission" date="2022-11" db="EMBL/GenBank/DDBJ databases">
        <authorList>
            <person name="Petersen C."/>
        </authorList>
    </citation>
    <scope>NUCLEOTIDE SEQUENCE</scope>
    <source>
        <strain evidence="2">IBT 26290</strain>
    </source>
</reference>
<feature type="transmembrane region" description="Helical" evidence="1">
    <location>
        <begin position="246"/>
        <end position="267"/>
    </location>
</feature>
<evidence type="ECO:0000313" key="2">
    <source>
        <dbReference type="EMBL" id="KAJ5167728.1"/>
    </source>
</evidence>
<dbReference type="RefSeq" id="XP_056544189.1">
    <property type="nucleotide sequence ID" value="XM_056685447.1"/>
</dbReference>
<protein>
    <recommendedName>
        <fullName evidence="4">TLC domain-containing protein</fullName>
    </recommendedName>
</protein>
<evidence type="ECO:0008006" key="4">
    <source>
        <dbReference type="Google" id="ProtNLM"/>
    </source>
</evidence>
<feature type="transmembrane region" description="Helical" evidence="1">
    <location>
        <begin position="211"/>
        <end position="234"/>
    </location>
</feature>
<reference evidence="2" key="2">
    <citation type="journal article" date="2023" name="IMA Fungus">
        <title>Comparative genomic study of the Penicillium genus elucidates a diverse pangenome and 15 lateral gene transfer events.</title>
        <authorList>
            <person name="Petersen C."/>
            <person name="Sorensen T."/>
            <person name="Nielsen M.R."/>
            <person name="Sondergaard T.E."/>
            <person name="Sorensen J.L."/>
            <person name="Fitzpatrick D.A."/>
            <person name="Frisvad J.C."/>
            <person name="Nielsen K.L."/>
        </authorList>
    </citation>
    <scope>NUCLEOTIDE SEQUENCE</scope>
    <source>
        <strain evidence="2">IBT 26290</strain>
    </source>
</reference>
<dbReference type="EMBL" id="JAPQKN010000002">
    <property type="protein sequence ID" value="KAJ5167728.1"/>
    <property type="molecule type" value="Genomic_DNA"/>
</dbReference>
<feature type="transmembrane region" description="Helical" evidence="1">
    <location>
        <begin position="116"/>
        <end position="134"/>
    </location>
</feature>
<organism evidence="2 3">
    <name type="scientific">Penicillium canariense</name>
    <dbReference type="NCBI Taxonomy" id="189055"/>
    <lineage>
        <taxon>Eukaryota</taxon>
        <taxon>Fungi</taxon>
        <taxon>Dikarya</taxon>
        <taxon>Ascomycota</taxon>
        <taxon>Pezizomycotina</taxon>
        <taxon>Eurotiomycetes</taxon>
        <taxon>Eurotiomycetidae</taxon>
        <taxon>Eurotiales</taxon>
        <taxon>Aspergillaceae</taxon>
        <taxon>Penicillium</taxon>
    </lineage>
</organism>
<feature type="transmembrane region" description="Helical" evidence="1">
    <location>
        <begin position="141"/>
        <end position="161"/>
    </location>
</feature>
<name>A0A9W9I6J8_9EURO</name>
<dbReference type="OrthoDB" id="10010954at2759"/>
<feature type="non-terminal residue" evidence="2">
    <location>
        <position position="1"/>
    </location>
</feature>
<feature type="transmembrane region" description="Helical" evidence="1">
    <location>
        <begin position="77"/>
        <end position="96"/>
    </location>
</feature>
<evidence type="ECO:0000256" key="1">
    <source>
        <dbReference type="SAM" id="Phobius"/>
    </source>
</evidence>
<accession>A0A9W9I6J8</accession>